<dbReference type="Proteomes" id="UP000095746">
    <property type="component" value="Unassembled WGS sequence"/>
</dbReference>
<dbReference type="SUPFAM" id="SSF58104">
    <property type="entry name" value="Methyl-accepting chemotaxis protein (MCP) signaling domain"/>
    <property type="match status" value="1"/>
</dbReference>
<organism evidence="2 3">
    <name type="scientific">Flavonifractor plautii</name>
    <name type="common">Fusobacterium plautii</name>
    <dbReference type="NCBI Taxonomy" id="292800"/>
    <lineage>
        <taxon>Bacteria</taxon>
        <taxon>Bacillati</taxon>
        <taxon>Bacillota</taxon>
        <taxon>Clostridia</taxon>
        <taxon>Eubacteriales</taxon>
        <taxon>Oscillospiraceae</taxon>
        <taxon>Flavonifractor</taxon>
    </lineage>
</organism>
<evidence type="ECO:0000313" key="3">
    <source>
        <dbReference type="Proteomes" id="UP000095746"/>
    </source>
</evidence>
<dbReference type="Pfam" id="PF00015">
    <property type="entry name" value="MCPsignal"/>
    <property type="match status" value="1"/>
</dbReference>
<protein>
    <submittedName>
        <fullName evidence="2">Methyl-accepting protein IV</fullName>
    </submittedName>
</protein>
<feature type="domain" description="Methyl-accepting transducer" evidence="1">
    <location>
        <begin position="7"/>
        <end position="47"/>
    </location>
</feature>
<dbReference type="AlphaFoldDB" id="A0A174R4Y3"/>
<evidence type="ECO:0000259" key="1">
    <source>
        <dbReference type="Pfam" id="PF00015"/>
    </source>
</evidence>
<dbReference type="InterPro" id="IPR004089">
    <property type="entry name" value="MCPsignal_dom"/>
</dbReference>
<reference evidence="2 3" key="1">
    <citation type="submission" date="2015-09" db="EMBL/GenBank/DDBJ databases">
        <authorList>
            <consortium name="Pathogen Informatics"/>
        </authorList>
    </citation>
    <scope>NUCLEOTIDE SEQUENCE [LARGE SCALE GENOMIC DNA]</scope>
    <source>
        <strain evidence="2 3">2789STDY5608854</strain>
    </source>
</reference>
<gene>
    <name evidence="2" type="ORF">ERS852411_03585</name>
</gene>
<accession>A0A174R4Y3</accession>
<dbReference type="GO" id="GO:0016020">
    <property type="term" value="C:membrane"/>
    <property type="evidence" value="ECO:0007669"/>
    <property type="project" value="InterPro"/>
</dbReference>
<dbReference type="Gene3D" id="1.10.287.950">
    <property type="entry name" value="Methyl-accepting chemotaxis protein"/>
    <property type="match status" value="1"/>
</dbReference>
<sequence length="203" mass="22158">MVRGAAEQAGSMEEFKQGSDEIENIIRTIDNIAFQTNILVLNTAVEATINRITLCFCPAGDCVLAGLPCQLVQLLQFLPQSAYGFRRNFSVLIAPAHAEKAPVPHVDGDEQRFPAVSDIHPPPSGSDSAVSVRMGITNPVPITFPWPGHPPVWPGRTSGLMLRWNLCGQQRIDQAVPLPEVGEFQGLHITQPLDVLNKAFLFL</sequence>
<name>A0A174R4Y3_FLAPL</name>
<dbReference type="EMBL" id="CYZT01000495">
    <property type="protein sequence ID" value="CUP78248.1"/>
    <property type="molecule type" value="Genomic_DNA"/>
</dbReference>
<evidence type="ECO:0000313" key="2">
    <source>
        <dbReference type="EMBL" id="CUP78248.1"/>
    </source>
</evidence>
<proteinExistence type="predicted"/>
<dbReference type="GO" id="GO:0007165">
    <property type="term" value="P:signal transduction"/>
    <property type="evidence" value="ECO:0007669"/>
    <property type="project" value="InterPro"/>
</dbReference>